<sequence length="217" mass="24516">MYTAPRPGYLWTSSPRGEAFIVSPPRTRPGSSVTSLGSDSFTRHQFAVYRSKHAINCCVASPSSSKLRPQWPLAAPAQRVLRGHSPEGRPASEGRLDTTPLIATFRECHVFLISSYPSSFCDVCVPPPVRVSAQHHSPSLSCPPLPNTWRVARGGRGVAAVVMWEVNRCLARERRGTGMEVGNFYDRYEKLWRVCVCVRPRRRERAGYQEVMIWWRF</sequence>
<reference evidence="1 2" key="1">
    <citation type="submission" date="2023-03" db="EMBL/GenBank/DDBJ databases">
        <title>High-quality genome of Scylla paramamosain provides insights in environmental adaptation.</title>
        <authorList>
            <person name="Zhang L."/>
        </authorList>
    </citation>
    <scope>NUCLEOTIDE SEQUENCE [LARGE SCALE GENOMIC DNA]</scope>
    <source>
        <strain evidence="1">LZ_2023a</strain>
        <tissue evidence="1">Muscle</tissue>
    </source>
</reference>
<evidence type="ECO:0000313" key="2">
    <source>
        <dbReference type="Proteomes" id="UP001487740"/>
    </source>
</evidence>
<dbReference type="Proteomes" id="UP001487740">
    <property type="component" value="Unassembled WGS sequence"/>
</dbReference>
<protein>
    <submittedName>
        <fullName evidence="1">Uncharacterized protein</fullName>
    </submittedName>
</protein>
<accession>A0AAW0TRB0</accession>
<keyword evidence="2" id="KW-1185">Reference proteome</keyword>
<name>A0AAW0TRB0_SCYPA</name>
<dbReference type="EMBL" id="JARAKH010000025">
    <property type="protein sequence ID" value="KAK8390319.1"/>
    <property type="molecule type" value="Genomic_DNA"/>
</dbReference>
<comment type="caution">
    <text evidence="1">The sequence shown here is derived from an EMBL/GenBank/DDBJ whole genome shotgun (WGS) entry which is preliminary data.</text>
</comment>
<proteinExistence type="predicted"/>
<gene>
    <name evidence="1" type="ORF">O3P69_010180</name>
</gene>
<dbReference type="AlphaFoldDB" id="A0AAW0TRB0"/>
<organism evidence="1 2">
    <name type="scientific">Scylla paramamosain</name>
    <name type="common">Mud crab</name>
    <dbReference type="NCBI Taxonomy" id="85552"/>
    <lineage>
        <taxon>Eukaryota</taxon>
        <taxon>Metazoa</taxon>
        <taxon>Ecdysozoa</taxon>
        <taxon>Arthropoda</taxon>
        <taxon>Crustacea</taxon>
        <taxon>Multicrustacea</taxon>
        <taxon>Malacostraca</taxon>
        <taxon>Eumalacostraca</taxon>
        <taxon>Eucarida</taxon>
        <taxon>Decapoda</taxon>
        <taxon>Pleocyemata</taxon>
        <taxon>Brachyura</taxon>
        <taxon>Eubrachyura</taxon>
        <taxon>Portunoidea</taxon>
        <taxon>Portunidae</taxon>
        <taxon>Portuninae</taxon>
        <taxon>Scylla</taxon>
    </lineage>
</organism>
<evidence type="ECO:0000313" key="1">
    <source>
        <dbReference type="EMBL" id="KAK8390319.1"/>
    </source>
</evidence>